<dbReference type="Proteomes" id="UP000032900">
    <property type="component" value="Unassembled WGS sequence"/>
</dbReference>
<proteinExistence type="inferred from homology"/>
<gene>
    <name evidence="9" type="ORF">JCM15548_12516</name>
</gene>
<dbReference type="GO" id="GO:0006310">
    <property type="term" value="P:DNA recombination"/>
    <property type="evidence" value="ECO:0007669"/>
    <property type="project" value="TreeGrafter"/>
</dbReference>
<evidence type="ECO:0000313" key="10">
    <source>
        <dbReference type="Proteomes" id="UP000032900"/>
    </source>
</evidence>
<organism evidence="9 10">
    <name type="scientific">Geofilum rubicundum JCM 15548</name>
    <dbReference type="NCBI Taxonomy" id="1236989"/>
    <lineage>
        <taxon>Bacteria</taxon>
        <taxon>Pseudomonadati</taxon>
        <taxon>Bacteroidota</taxon>
        <taxon>Bacteroidia</taxon>
        <taxon>Marinilabiliales</taxon>
        <taxon>Marinilabiliaceae</taxon>
        <taxon>Geofilum</taxon>
    </lineage>
</organism>
<dbReference type="EC" id="5.6.2.4" evidence="5"/>
<name>A0A0E9LYN7_9BACT</name>
<dbReference type="InterPro" id="IPR032284">
    <property type="entry name" value="RecQ_Zn-bd"/>
</dbReference>
<dbReference type="RefSeq" id="WP_227625705.1">
    <property type="nucleotide sequence ID" value="NZ_BAZW01000020.1"/>
</dbReference>
<reference evidence="9 10" key="1">
    <citation type="journal article" date="2015" name="Microbes Environ.">
        <title>Distribution and evolution of nitrogen fixation genes in the phylum bacteroidetes.</title>
        <authorList>
            <person name="Inoue J."/>
            <person name="Oshima K."/>
            <person name="Suda W."/>
            <person name="Sakamoto M."/>
            <person name="Iino T."/>
            <person name="Noda S."/>
            <person name="Hongoh Y."/>
            <person name="Hattori M."/>
            <person name="Ohkuma M."/>
        </authorList>
    </citation>
    <scope>NUCLEOTIDE SEQUENCE [LARGE SCALE GENOMIC DNA]</scope>
    <source>
        <strain evidence="9">JCM 15548</strain>
    </source>
</reference>
<sequence length="471" mass="54045">MPVLALTATATPEVVEDIQTQLKFPKRNVFQKSFERSNLAYVVRRSEDKEKQLLKILDGVPGSAVVYVRNRKKTKEYAELIQNHGISADFFHAGLPQKVKDARQARWMLGDCRVIVSTNAFGMGIDKADVRMVVHMDSPNSLEAYFQEAGRAGRDEKKAFAVLLWSPQDKAQLTRSISTTFPEVDVIRRVYDALGNFFQLAVGFGEHQVLDFNIGRFCAAFGFNVLTLVSSLKILQRAGYLYFTEMADIPSTVKMLMNDYELYKFQVANARLDPFLKVLLRSYTGLFTDYASIDEDLLAKRLNVSRDEVYQAFLLLSRLKVLHYNPQRRTPLITYLQHRFEPRHLKFPAEVYQDRLVQYKDRVESVIDYATSVHICRSRLLLRYFGETSSANCGHCDVCLERKKSQLSDEEFESIEVAIQKELLKSPQSAEDLVSSLTFNADKVWKVLRWLEEADVVTENEAGLLEWLVKT</sequence>
<dbReference type="SUPFAM" id="SSF52540">
    <property type="entry name" value="P-loop containing nucleoside triphosphate hydrolases"/>
    <property type="match status" value="1"/>
</dbReference>
<dbReference type="Gene3D" id="3.40.50.300">
    <property type="entry name" value="P-loop containing nucleotide triphosphate hydrolases"/>
    <property type="match status" value="2"/>
</dbReference>
<dbReference type="InterPro" id="IPR001650">
    <property type="entry name" value="Helicase_C-like"/>
</dbReference>
<dbReference type="GO" id="GO:0003677">
    <property type="term" value="F:DNA binding"/>
    <property type="evidence" value="ECO:0007669"/>
    <property type="project" value="UniProtKB-KW"/>
</dbReference>
<dbReference type="GO" id="GO:0009378">
    <property type="term" value="F:four-way junction helicase activity"/>
    <property type="evidence" value="ECO:0007669"/>
    <property type="project" value="TreeGrafter"/>
</dbReference>
<evidence type="ECO:0000256" key="1">
    <source>
        <dbReference type="ARBA" id="ARBA00005446"/>
    </source>
</evidence>
<dbReference type="InterPro" id="IPR036388">
    <property type="entry name" value="WH-like_DNA-bd_sf"/>
</dbReference>
<keyword evidence="9" id="KW-0547">Nucleotide-binding</keyword>
<dbReference type="STRING" id="1236989.JCM15548_12516"/>
<dbReference type="GO" id="GO:0030894">
    <property type="term" value="C:replisome"/>
    <property type="evidence" value="ECO:0007669"/>
    <property type="project" value="TreeGrafter"/>
</dbReference>
<dbReference type="PROSITE" id="PS51194">
    <property type="entry name" value="HELICASE_CTER"/>
    <property type="match status" value="1"/>
</dbReference>
<keyword evidence="3" id="KW-0413">Isomerase</keyword>
<dbReference type="InterPro" id="IPR027417">
    <property type="entry name" value="P-loop_NTPase"/>
</dbReference>
<accession>A0A0E9LYN7</accession>
<evidence type="ECO:0000256" key="5">
    <source>
        <dbReference type="ARBA" id="ARBA00034808"/>
    </source>
</evidence>
<evidence type="ECO:0000256" key="6">
    <source>
        <dbReference type="ARBA" id="ARBA00044535"/>
    </source>
</evidence>
<comment type="caution">
    <text evidence="9">The sequence shown here is derived from an EMBL/GenBank/DDBJ whole genome shotgun (WGS) entry which is preliminary data.</text>
</comment>
<keyword evidence="2" id="KW-0238">DNA-binding</keyword>
<keyword evidence="9" id="KW-0067">ATP-binding</keyword>
<dbReference type="EMBL" id="BAZW01000020">
    <property type="protein sequence ID" value="GAO30256.1"/>
    <property type="molecule type" value="Genomic_DNA"/>
</dbReference>
<dbReference type="GO" id="GO:0043590">
    <property type="term" value="C:bacterial nucleoid"/>
    <property type="evidence" value="ECO:0007669"/>
    <property type="project" value="TreeGrafter"/>
</dbReference>
<dbReference type="PANTHER" id="PTHR13710">
    <property type="entry name" value="DNA HELICASE RECQ FAMILY MEMBER"/>
    <property type="match status" value="1"/>
</dbReference>
<evidence type="ECO:0000256" key="3">
    <source>
        <dbReference type="ARBA" id="ARBA00023235"/>
    </source>
</evidence>
<dbReference type="GO" id="GO:0043138">
    <property type="term" value="F:3'-5' DNA helicase activity"/>
    <property type="evidence" value="ECO:0007669"/>
    <property type="project" value="UniProtKB-EC"/>
</dbReference>
<keyword evidence="9" id="KW-0378">Hydrolase</keyword>
<evidence type="ECO:0000256" key="2">
    <source>
        <dbReference type="ARBA" id="ARBA00023125"/>
    </source>
</evidence>
<dbReference type="Pfam" id="PF16124">
    <property type="entry name" value="RecQ_Zn_bind"/>
    <property type="match status" value="1"/>
</dbReference>
<keyword evidence="10" id="KW-1185">Reference proteome</keyword>
<comment type="catalytic activity">
    <reaction evidence="4">
        <text>Couples ATP hydrolysis with the unwinding of duplex DNA by translocating in the 3'-5' direction.</text>
        <dbReference type="EC" id="5.6.2.4"/>
    </reaction>
</comment>
<comment type="similarity">
    <text evidence="1">Belongs to the helicase family. RecQ subfamily.</text>
</comment>
<protein>
    <recommendedName>
        <fullName evidence="6">ATP-dependent DNA helicase RecQ</fullName>
        <ecNumber evidence="5">5.6.2.4</ecNumber>
    </recommendedName>
    <alternativeName>
        <fullName evidence="7">DNA 3'-5' helicase RecQ</fullName>
    </alternativeName>
</protein>
<dbReference type="PANTHER" id="PTHR13710:SF105">
    <property type="entry name" value="ATP-DEPENDENT DNA HELICASE Q1"/>
    <property type="match status" value="1"/>
</dbReference>
<dbReference type="Gene3D" id="1.10.10.10">
    <property type="entry name" value="Winged helix-like DNA-binding domain superfamily/Winged helix DNA-binding domain"/>
    <property type="match status" value="1"/>
</dbReference>
<dbReference type="GO" id="GO:0006281">
    <property type="term" value="P:DNA repair"/>
    <property type="evidence" value="ECO:0007669"/>
    <property type="project" value="TreeGrafter"/>
</dbReference>
<dbReference type="SMART" id="SM00490">
    <property type="entry name" value="HELICc"/>
    <property type="match status" value="1"/>
</dbReference>
<evidence type="ECO:0000313" key="9">
    <source>
        <dbReference type="EMBL" id="GAO30256.1"/>
    </source>
</evidence>
<evidence type="ECO:0000256" key="7">
    <source>
        <dbReference type="ARBA" id="ARBA00044550"/>
    </source>
</evidence>
<evidence type="ECO:0000256" key="4">
    <source>
        <dbReference type="ARBA" id="ARBA00034617"/>
    </source>
</evidence>
<dbReference type="AlphaFoldDB" id="A0A0E9LYN7"/>
<keyword evidence="9" id="KW-0347">Helicase</keyword>
<evidence type="ECO:0000259" key="8">
    <source>
        <dbReference type="PROSITE" id="PS51194"/>
    </source>
</evidence>
<feature type="domain" description="Helicase C-terminal" evidence="8">
    <location>
        <begin position="52"/>
        <end position="195"/>
    </location>
</feature>
<dbReference type="Pfam" id="PF00271">
    <property type="entry name" value="Helicase_C"/>
    <property type="match status" value="1"/>
</dbReference>
<dbReference type="GO" id="GO:0005737">
    <property type="term" value="C:cytoplasm"/>
    <property type="evidence" value="ECO:0007669"/>
    <property type="project" value="TreeGrafter"/>
</dbReference>